<dbReference type="EMBL" id="JAPFPW010000017">
    <property type="protein sequence ID" value="MCW7754905.1"/>
    <property type="molecule type" value="Genomic_DNA"/>
</dbReference>
<dbReference type="Pfam" id="PF00535">
    <property type="entry name" value="Glycos_transf_2"/>
    <property type="match status" value="1"/>
</dbReference>
<name>A0ABT3NBV7_9BACT</name>
<dbReference type="InterPro" id="IPR001173">
    <property type="entry name" value="Glyco_trans_2-like"/>
</dbReference>
<accession>A0ABT3NBV7</accession>
<gene>
    <name evidence="2" type="ORF">OOT00_13010</name>
</gene>
<reference evidence="2 3" key="1">
    <citation type="submission" date="2022-11" db="EMBL/GenBank/DDBJ databases">
        <title>Desulfobotulus tamanensis H1 sp. nov. - anaerobic, alkaliphilic, sulphate reducing bacterium isolated from terrestrial mud volcano.</title>
        <authorList>
            <person name="Frolova A."/>
            <person name="Merkel A.Y."/>
            <person name="Slobodkin A.I."/>
        </authorList>
    </citation>
    <scope>NUCLEOTIDE SEQUENCE [LARGE SCALE GENOMIC DNA]</scope>
    <source>
        <strain evidence="2 3">H1</strain>
    </source>
</reference>
<dbReference type="Gene3D" id="3.90.550.10">
    <property type="entry name" value="Spore Coat Polysaccharide Biosynthesis Protein SpsA, Chain A"/>
    <property type="match status" value="1"/>
</dbReference>
<protein>
    <submittedName>
        <fullName evidence="2">Glycosyltransferase</fullName>
        <ecNumber evidence="2">2.4.-.-</ecNumber>
    </submittedName>
</protein>
<dbReference type="GO" id="GO:0016757">
    <property type="term" value="F:glycosyltransferase activity"/>
    <property type="evidence" value="ECO:0007669"/>
    <property type="project" value="UniProtKB-KW"/>
</dbReference>
<dbReference type="InterPro" id="IPR029044">
    <property type="entry name" value="Nucleotide-diphossugar_trans"/>
</dbReference>
<feature type="domain" description="Glycosyltransferase 2-like" evidence="1">
    <location>
        <begin position="12"/>
        <end position="155"/>
    </location>
</feature>
<dbReference type="PANTHER" id="PTHR22916">
    <property type="entry name" value="GLYCOSYLTRANSFERASE"/>
    <property type="match status" value="1"/>
</dbReference>
<dbReference type="SUPFAM" id="SSF53448">
    <property type="entry name" value="Nucleotide-diphospho-sugar transferases"/>
    <property type="match status" value="1"/>
</dbReference>
<comment type="caution">
    <text evidence="2">The sequence shown here is derived from an EMBL/GenBank/DDBJ whole genome shotgun (WGS) entry which is preliminary data.</text>
</comment>
<dbReference type="PANTHER" id="PTHR22916:SF3">
    <property type="entry name" value="UDP-GLCNAC:BETAGAL BETA-1,3-N-ACETYLGLUCOSAMINYLTRANSFERASE-LIKE PROTEIN 1"/>
    <property type="match status" value="1"/>
</dbReference>
<evidence type="ECO:0000313" key="3">
    <source>
        <dbReference type="Proteomes" id="UP001209681"/>
    </source>
</evidence>
<organism evidence="2 3">
    <name type="scientific">Desulfobotulus pelophilus</name>
    <dbReference type="NCBI Taxonomy" id="2823377"/>
    <lineage>
        <taxon>Bacteria</taxon>
        <taxon>Pseudomonadati</taxon>
        <taxon>Thermodesulfobacteriota</taxon>
        <taxon>Desulfobacteria</taxon>
        <taxon>Desulfobacterales</taxon>
        <taxon>Desulfobacteraceae</taxon>
        <taxon>Desulfobotulus</taxon>
    </lineage>
</organism>
<dbReference type="Proteomes" id="UP001209681">
    <property type="component" value="Unassembled WGS sequence"/>
</dbReference>
<evidence type="ECO:0000313" key="2">
    <source>
        <dbReference type="EMBL" id="MCW7754905.1"/>
    </source>
</evidence>
<keyword evidence="2" id="KW-0808">Transferase</keyword>
<evidence type="ECO:0000259" key="1">
    <source>
        <dbReference type="Pfam" id="PF00535"/>
    </source>
</evidence>
<proteinExistence type="predicted"/>
<keyword evidence="2" id="KW-0328">Glycosyltransferase</keyword>
<dbReference type="EC" id="2.4.-.-" evidence="2"/>
<keyword evidence="3" id="KW-1185">Reference proteome</keyword>
<sequence length="301" mass="34128">MSSMYKDQPLVSIAIITYNQKKYLRKCIESVLVQDYPNMEIVVADDCSTDGTQDMLRKYNEQYPGKFVLKLAEKNLGITGNSNVALFACSGKYIALTGGDDVFLPGKISKQVSIMEGCPEVSLCGTYTKLIDSSSSEIAIRKDLKKRSNPFYSLCELLESANSLIPVVSYIFRSKDIPKNGFDYRLPVASDSLFYYHIGSKGKIYVLPDILTCYRIHESHAKNKGYVDDSFVSLALAEFFFPHCYKEIKKARSKSYYTAGRYHHRELDYHLAQLRFKASLNLSFTTKALVAYVLSRFRIGL</sequence>
<dbReference type="RefSeq" id="WP_265425816.1">
    <property type="nucleotide sequence ID" value="NZ_JAPFPW010000017.1"/>
</dbReference>